<dbReference type="KEGG" id="pmrn:116939613"/>
<accession>A0AAJ7SSQ7</accession>
<keyword evidence="4 8" id="KW-0812">Transmembrane</keyword>
<evidence type="ECO:0000313" key="12">
    <source>
        <dbReference type="RefSeq" id="XP_032804117.1"/>
    </source>
</evidence>
<reference evidence="12 13" key="1">
    <citation type="submission" date="2025-04" db="UniProtKB">
        <authorList>
            <consortium name="RefSeq"/>
        </authorList>
    </citation>
    <scope>IDENTIFICATION</scope>
    <source>
        <tissue evidence="12 13">Sperm</tissue>
    </source>
</reference>
<dbReference type="InterPro" id="IPR002350">
    <property type="entry name" value="Kazal_dom"/>
</dbReference>
<dbReference type="GO" id="GO:0015347">
    <property type="term" value="F:sodium-independent organic anion transmembrane transporter activity"/>
    <property type="evidence" value="ECO:0007669"/>
    <property type="project" value="TreeGrafter"/>
</dbReference>
<dbReference type="RefSeq" id="XP_032804120.1">
    <property type="nucleotide sequence ID" value="XM_032948229.1"/>
</dbReference>
<dbReference type="RefSeq" id="XP_032804117.1">
    <property type="nucleotide sequence ID" value="XM_032948226.1"/>
</dbReference>
<keyword evidence="11" id="KW-1185">Reference proteome</keyword>
<dbReference type="SUPFAM" id="SSF103473">
    <property type="entry name" value="MFS general substrate transporter"/>
    <property type="match status" value="2"/>
</dbReference>
<gene>
    <name evidence="12 13 14 15 16 17" type="primary">LOC116939613</name>
</gene>
<evidence type="ECO:0000313" key="17">
    <source>
        <dbReference type="RefSeq" id="XP_032804122.1"/>
    </source>
</evidence>
<organism evidence="11 15">
    <name type="scientific">Petromyzon marinus</name>
    <name type="common">Sea lamprey</name>
    <dbReference type="NCBI Taxonomy" id="7757"/>
    <lineage>
        <taxon>Eukaryota</taxon>
        <taxon>Metazoa</taxon>
        <taxon>Chordata</taxon>
        <taxon>Craniata</taxon>
        <taxon>Vertebrata</taxon>
        <taxon>Cyclostomata</taxon>
        <taxon>Hyperoartia</taxon>
        <taxon>Petromyzontiformes</taxon>
        <taxon>Petromyzontidae</taxon>
        <taxon>Petromyzon</taxon>
    </lineage>
</organism>
<evidence type="ECO:0000313" key="15">
    <source>
        <dbReference type="RefSeq" id="XP_032804120.1"/>
    </source>
</evidence>
<dbReference type="NCBIfam" id="TIGR00805">
    <property type="entry name" value="oat"/>
    <property type="match status" value="1"/>
</dbReference>
<dbReference type="RefSeq" id="XP_032804122.1">
    <property type="nucleotide sequence ID" value="XM_032948231.1"/>
</dbReference>
<dbReference type="InterPro" id="IPR004156">
    <property type="entry name" value="OATP"/>
</dbReference>
<comment type="similarity">
    <text evidence="2 8">Belongs to the organo anion transporter (TC 2.A.60) family.</text>
</comment>
<evidence type="ECO:0000256" key="2">
    <source>
        <dbReference type="ARBA" id="ARBA00009657"/>
    </source>
</evidence>
<protein>
    <recommendedName>
        <fullName evidence="8">Solute carrier organic anion transporter family member</fullName>
    </recommendedName>
</protein>
<feature type="domain" description="Kazal-like" evidence="10">
    <location>
        <begin position="500"/>
        <end position="555"/>
    </location>
</feature>
<dbReference type="Gene3D" id="3.30.60.30">
    <property type="match status" value="1"/>
</dbReference>
<feature type="compositionally biased region" description="Basic and acidic residues" evidence="9">
    <location>
        <begin position="318"/>
        <end position="341"/>
    </location>
</feature>
<dbReference type="RefSeq" id="XP_032804119.1">
    <property type="nucleotide sequence ID" value="XM_032948228.1"/>
</dbReference>
<keyword evidence="8" id="KW-0813">Transport</keyword>
<feature type="transmembrane region" description="Helical" evidence="8">
    <location>
        <begin position="588"/>
        <end position="612"/>
    </location>
</feature>
<evidence type="ECO:0000256" key="6">
    <source>
        <dbReference type="ARBA" id="ARBA00023136"/>
    </source>
</evidence>
<dbReference type="AlphaFoldDB" id="A0AAJ7SSQ7"/>
<proteinExistence type="inferred from homology"/>
<feature type="transmembrane region" description="Helical" evidence="8">
    <location>
        <begin position="261"/>
        <end position="285"/>
    </location>
</feature>
<feature type="transmembrane region" description="Helical" evidence="8">
    <location>
        <begin position="381"/>
        <end position="402"/>
    </location>
</feature>
<keyword evidence="3" id="KW-1003">Cell membrane</keyword>
<dbReference type="Gene3D" id="1.20.1250.20">
    <property type="entry name" value="MFS general substrate transporter like domains"/>
    <property type="match status" value="1"/>
</dbReference>
<comment type="subcellular location">
    <subcellularLocation>
        <location evidence="1 8">Cell membrane</location>
        <topology evidence="1 8">Multi-pass membrane protein</topology>
    </subcellularLocation>
</comment>
<feature type="transmembrane region" description="Helical" evidence="8">
    <location>
        <begin position="213"/>
        <end position="241"/>
    </location>
</feature>
<evidence type="ECO:0000256" key="5">
    <source>
        <dbReference type="ARBA" id="ARBA00022989"/>
    </source>
</evidence>
<dbReference type="Pfam" id="PF07648">
    <property type="entry name" value="Kazal_2"/>
    <property type="match status" value="1"/>
</dbReference>
<dbReference type="SMART" id="SM00280">
    <property type="entry name" value="KAZAL"/>
    <property type="match status" value="1"/>
</dbReference>
<dbReference type="GO" id="GO:0016323">
    <property type="term" value="C:basolateral plasma membrane"/>
    <property type="evidence" value="ECO:0007669"/>
    <property type="project" value="TreeGrafter"/>
</dbReference>
<feature type="transmembrane region" description="Helical" evidence="8">
    <location>
        <begin position="62"/>
        <end position="83"/>
    </location>
</feature>
<dbReference type="GO" id="GO:0043252">
    <property type="term" value="P:sodium-independent organic anion transport"/>
    <property type="evidence" value="ECO:0007669"/>
    <property type="project" value="TreeGrafter"/>
</dbReference>
<evidence type="ECO:0000256" key="1">
    <source>
        <dbReference type="ARBA" id="ARBA00004651"/>
    </source>
</evidence>
<evidence type="ECO:0000313" key="14">
    <source>
        <dbReference type="RefSeq" id="XP_032804119.1"/>
    </source>
</evidence>
<evidence type="ECO:0000256" key="8">
    <source>
        <dbReference type="RuleBase" id="RU362056"/>
    </source>
</evidence>
<dbReference type="PANTHER" id="PTHR11388:SF157">
    <property type="entry name" value="SOLUTE CARRIER ORGANIC ANION TRANSPORTER FAMILY MEMBER 2A1-LIKE"/>
    <property type="match status" value="1"/>
</dbReference>
<feature type="region of interest" description="Disordered" evidence="9">
    <location>
        <begin position="145"/>
        <end position="169"/>
    </location>
</feature>
<comment type="caution">
    <text evidence="8">Lacks conserved residue(s) required for the propagation of feature annotation.</text>
</comment>
<feature type="transmembrane region" description="Helical" evidence="8">
    <location>
        <begin position="425"/>
        <end position="446"/>
    </location>
</feature>
<evidence type="ECO:0000313" key="16">
    <source>
        <dbReference type="RefSeq" id="XP_032804121.1"/>
    </source>
</evidence>
<dbReference type="InterPro" id="IPR036058">
    <property type="entry name" value="Kazal_dom_sf"/>
</dbReference>
<evidence type="ECO:0000256" key="9">
    <source>
        <dbReference type="SAM" id="MobiDB-lite"/>
    </source>
</evidence>
<dbReference type="GO" id="GO:0006811">
    <property type="term" value="P:monoatomic ion transport"/>
    <property type="evidence" value="ECO:0007669"/>
    <property type="project" value="UniProtKB-KW"/>
</dbReference>
<evidence type="ECO:0000256" key="3">
    <source>
        <dbReference type="ARBA" id="ARBA00022475"/>
    </source>
</evidence>
<dbReference type="Pfam" id="PF03137">
    <property type="entry name" value="OATP"/>
    <property type="match status" value="1"/>
</dbReference>
<feature type="region of interest" description="Disordered" evidence="9">
    <location>
        <begin position="315"/>
        <end position="341"/>
    </location>
</feature>
<feature type="transmembrane region" description="Helical" evidence="8">
    <location>
        <begin position="90"/>
        <end position="111"/>
    </location>
</feature>
<dbReference type="RefSeq" id="XP_032804118.1">
    <property type="nucleotide sequence ID" value="XM_032948227.1"/>
</dbReference>
<dbReference type="PANTHER" id="PTHR11388">
    <property type="entry name" value="ORGANIC ANION TRANSPORTER"/>
    <property type="match status" value="1"/>
</dbReference>
<dbReference type="Proteomes" id="UP001318040">
    <property type="component" value="Chromosome 6"/>
</dbReference>
<evidence type="ECO:0000259" key="10">
    <source>
        <dbReference type="PROSITE" id="PS51465"/>
    </source>
</evidence>
<evidence type="ECO:0000256" key="7">
    <source>
        <dbReference type="ARBA" id="ARBA00023157"/>
    </source>
</evidence>
<dbReference type="PROSITE" id="PS51465">
    <property type="entry name" value="KAZAL_2"/>
    <property type="match status" value="1"/>
</dbReference>
<name>A0AAJ7SSQ7_PETMA</name>
<sequence>MKSDKEQAFPPQLKPPRWANIKVFLLCLSLLFFSKAMSGSYMKSSITSIERRFDLPSSVAGIIDGGFEMGNLLVITAVSYFGARFHRPRIIAAGATLMGLGTLLIALPHFLMGRYSYESIALGSANATAERPVCATHEVQWGASGELSQRPPLDTQGPQSPRPADESCQHETRSSLWVLVLVGNALRGIGESPITPLGISFLDDHARADNSAFYLGCIMTVGLIGPAVGYLIGSFCARLFVDLGFINMEEVTINPQDSRWVGAWWLGFLIAGGITLLTALPLWFFPASVPHENEEVVAVATKAGDGRGDLDAVSAGTKAHEAAGKEEGAHSAKSQHEPGAKEEAVNAQKVLLQRELGQKPLATPVTMASLAKEFMPSLRALLSNPVFVCLLVNYIFLMNWVAGSSTFSPKYIQEQFGQTASKSNLVIGAANLPMVALGIFLGGVICKRMNPSLLGLATLALCHRLPALLFMIIYFFIGCNGAPVAGISVPYQGMAGSLGGSLLAPCNAHCACPSGAWDPVCGADGVTYASPCLAGCSVMRGSGRDTLFHQCICIGNSSSSFFSSGTATWNSTAALGQCPHGDDCNKKFLYFLATALTSSLFSALSFTPGYMLFIRSIRPDLKSFALGIQSLLTRTLGGIPAPIYFGAAIDSTCLKSTGSACSGRGSCRIYDSNAFGRIYISLLVALYLAAVVALANVYRLIRRQARQEKGARAEEEECAGTQGRAPGFSAVPTVSATSEQQSLKPLSVVDVDCGPRTHLPSTQDRETIF</sequence>
<keyword evidence="8" id="KW-0406">Ion transport</keyword>
<feature type="transmembrane region" description="Helical" evidence="8">
    <location>
        <begin position="453"/>
        <end position="477"/>
    </location>
</feature>
<dbReference type="RefSeq" id="XP_032804121.1">
    <property type="nucleotide sequence ID" value="XM_032948230.1"/>
</dbReference>
<evidence type="ECO:0000256" key="4">
    <source>
        <dbReference type="ARBA" id="ARBA00022692"/>
    </source>
</evidence>
<dbReference type="GeneID" id="116939613"/>
<feature type="transmembrane region" description="Helical" evidence="8">
    <location>
        <begin position="678"/>
        <end position="698"/>
    </location>
</feature>
<evidence type="ECO:0000313" key="11">
    <source>
        <dbReference type="Proteomes" id="UP001318040"/>
    </source>
</evidence>
<keyword evidence="5 8" id="KW-1133">Transmembrane helix</keyword>
<dbReference type="SUPFAM" id="SSF100895">
    <property type="entry name" value="Kazal-type serine protease inhibitors"/>
    <property type="match status" value="1"/>
</dbReference>
<evidence type="ECO:0000313" key="13">
    <source>
        <dbReference type="RefSeq" id="XP_032804118.1"/>
    </source>
</evidence>
<keyword evidence="6 8" id="KW-0472">Membrane</keyword>
<keyword evidence="7" id="KW-1015">Disulfide bond</keyword>
<dbReference type="InterPro" id="IPR036259">
    <property type="entry name" value="MFS_trans_sf"/>
</dbReference>